<organism evidence="1 2">
    <name type="scientific">Brassica oleracea var. oleracea</name>
    <dbReference type="NCBI Taxonomy" id="109376"/>
    <lineage>
        <taxon>Eukaryota</taxon>
        <taxon>Viridiplantae</taxon>
        <taxon>Streptophyta</taxon>
        <taxon>Embryophyta</taxon>
        <taxon>Tracheophyta</taxon>
        <taxon>Spermatophyta</taxon>
        <taxon>Magnoliopsida</taxon>
        <taxon>eudicotyledons</taxon>
        <taxon>Gunneridae</taxon>
        <taxon>Pentapetalae</taxon>
        <taxon>rosids</taxon>
        <taxon>malvids</taxon>
        <taxon>Brassicales</taxon>
        <taxon>Brassicaceae</taxon>
        <taxon>Brassiceae</taxon>
        <taxon>Brassica</taxon>
    </lineage>
</organism>
<evidence type="ECO:0000313" key="1">
    <source>
        <dbReference type="EnsemblPlants" id="Bo7g039230.1"/>
    </source>
</evidence>
<dbReference type="HOGENOM" id="CLU_040720_0_2_1"/>
<dbReference type="Gramene" id="Bo7g039230.1">
    <property type="protein sequence ID" value="Bo7g039230.1"/>
    <property type="gene ID" value="Bo7g039230"/>
</dbReference>
<name>A0A0D3D5E1_BRAOL</name>
<dbReference type="KEGG" id="boe:106302654"/>
<keyword evidence="2" id="KW-1185">Reference proteome</keyword>
<evidence type="ECO:0000313" key="2">
    <source>
        <dbReference type="Proteomes" id="UP000032141"/>
    </source>
</evidence>
<dbReference type="Proteomes" id="UP000032141">
    <property type="component" value="Chromosome C7"/>
</dbReference>
<dbReference type="InterPro" id="IPR004252">
    <property type="entry name" value="Probable_transposase_24"/>
</dbReference>
<dbReference type="GeneID" id="106302654"/>
<dbReference type="OMA" id="KPYERYS"/>
<dbReference type="RefSeq" id="XP_013594572.1">
    <property type="nucleotide sequence ID" value="XM_013739118.1"/>
</dbReference>
<dbReference type="Pfam" id="PF03004">
    <property type="entry name" value="Transposase_24"/>
    <property type="match status" value="1"/>
</dbReference>
<accession>A0A0D3D5E1</accession>
<protein>
    <submittedName>
        <fullName evidence="1">Uncharacterized protein</fullName>
    </submittedName>
</protein>
<dbReference type="AlphaFoldDB" id="A0A0D3D5E1"/>
<sequence>MSVELLVQQPGRHHLPMLHPQPEGHTTWFTKSHNGISKSINQMMYSMLKTGYKTYSKVPLDELKLWFRQFAKEFNWPSGDTEIVRKAFHRKAMEIYGNQIYEWKQLWRKGKKPKFINSKVWQDLEGHWGKQETEGQSAGNSQNRLSDRGGLGVYVHNLGACSMSSKEDQLVAANDGDPVDYLDVMRGAYTNKKTGEIQNPLIRDVIDLVESQKKEYLASQPFSDDGSSASTNLSRARVNEMVEEAVPKKKGRLVGLARRASSCPSSSQTSYVDPMIMDELQKKDDRIVALESQNAAEKG</sequence>
<proteinExistence type="predicted"/>
<dbReference type="OrthoDB" id="1110423at2759"/>
<reference evidence="1" key="2">
    <citation type="submission" date="2015-03" db="UniProtKB">
        <authorList>
            <consortium name="EnsemblPlants"/>
        </authorList>
    </citation>
    <scope>IDENTIFICATION</scope>
</reference>
<dbReference type="EnsemblPlants" id="Bo7g039230.1">
    <property type="protein sequence ID" value="Bo7g039230.1"/>
    <property type="gene ID" value="Bo7g039230"/>
</dbReference>
<reference evidence="1 2" key="1">
    <citation type="journal article" date="2014" name="Genome Biol.">
        <title>Transcriptome and methylome profiling reveals relics of genome dominance in the mesopolyploid Brassica oleracea.</title>
        <authorList>
            <person name="Parkin I.A."/>
            <person name="Koh C."/>
            <person name="Tang H."/>
            <person name="Robinson S.J."/>
            <person name="Kagale S."/>
            <person name="Clarke W.E."/>
            <person name="Town C.D."/>
            <person name="Nixon J."/>
            <person name="Krishnakumar V."/>
            <person name="Bidwell S.L."/>
            <person name="Denoeud F."/>
            <person name="Belcram H."/>
            <person name="Links M.G."/>
            <person name="Just J."/>
            <person name="Clarke C."/>
            <person name="Bender T."/>
            <person name="Huebert T."/>
            <person name="Mason A.S."/>
            <person name="Pires J.C."/>
            <person name="Barker G."/>
            <person name="Moore J."/>
            <person name="Walley P.G."/>
            <person name="Manoli S."/>
            <person name="Batley J."/>
            <person name="Edwards D."/>
            <person name="Nelson M.N."/>
            <person name="Wang X."/>
            <person name="Paterson A.H."/>
            <person name="King G."/>
            <person name="Bancroft I."/>
            <person name="Chalhoub B."/>
            <person name="Sharpe A.G."/>
        </authorList>
    </citation>
    <scope>NUCLEOTIDE SEQUENCE</scope>
    <source>
        <strain evidence="1 2">cv. TO1000</strain>
    </source>
</reference>